<name>A0A2U1CNQ3_9BURK</name>
<dbReference type="Pfam" id="PF16357">
    <property type="entry name" value="PepSY_TM_like_2"/>
    <property type="match status" value="1"/>
</dbReference>
<organism evidence="2 3">
    <name type="scientific">Pusillimonas noertemannii</name>
    <dbReference type="NCBI Taxonomy" id="305977"/>
    <lineage>
        <taxon>Bacteria</taxon>
        <taxon>Pseudomonadati</taxon>
        <taxon>Pseudomonadota</taxon>
        <taxon>Betaproteobacteria</taxon>
        <taxon>Burkholderiales</taxon>
        <taxon>Alcaligenaceae</taxon>
        <taxon>Pusillimonas</taxon>
    </lineage>
</organism>
<dbReference type="InterPro" id="IPR032307">
    <property type="entry name" value="PepSY_TM-like_2"/>
</dbReference>
<keyword evidence="3" id="KW-1185">Reference proteome</keyword>
<evidence type="ECO:0008006" key="4">
    <source>
        <dbReference type="Google" id="ProtNLM"/>
    </source>
</evidence>
<dbReference type="RefSeq" id="WP_116518493.1">
    <property type="nucleotide sequence ID" value="NZ_JACCEX010000002.1"/>
</dbReference>
<dbReference type="STRING" id="1231391.GCA_000308195_00786"/>
<gene>
    <name evidence="2" type="ORF">C7440_2134</name>
</gene>
<dbReference type="OrthoDB" id="27171at2"/>
<evidence type="ECO:0000313" key="2">
    <source>
        <dbReference type="EMBL" id="PVY62639.1"/>
    </source>
</evidence>
<accession>A0A2U1CNQ3</accession>
<feature type="transmembrane region" description="Helical" evidence="1">
    <location>
        <begin position="190"/>
        <end position="208"/>
    </location>
</feature>
<keyword evidence="1" id="KW-0472">Membrane</keyword>
<proteinExistence type="predicted"/>
<feature type="transmembrane region" description="Helical" evidence="1">
    <location>
        <begin position="156"/>
        <end position="178"/>
    </location>
</feature>
<dbReference type="Proteomes" id="UP000246145">
    <property type="component" value="Unassembled WGS sequence"/>
</dbReference>
<keyword evidence="1" id="KW-1133">Transmembrane helix</keyword>
<keyword evidence="1" id="KW-0812">Transmembrane</keyword>
<sequence>MKASSSPQRRSYWLKTLHQWHWMSAALSLAGLIVFAATGITLNNAAWVEASPKVQAQTAAMPANIAAMLVERADGPDKGPLPALAEQWLDQQLHIRIRGRTAEYSPDEVYVGLPEPGADAWLAVALPGGEVEYERTTRGWVAYFNDLHKGRNTGAAWSWFIDIFAVACLVFAFTGLFLMKMHAANRKATWPLTGLGILIPLILMLLWVH</sequence>
<feature type="transmembrane region" description="Helical" evidence="1">
    <location>
        <begin position="20"/>
        <end position="42"/>
    </location>
</feature>
<dbReference type="EMBL" id="QEKO01000002">
    <property type="protein sequence ID" value="PVY62639.1"/>
    <property type="molecule type" value="Genomic_DNA"/>
</dbReference>
<protein>
    <recommendedName>
        <fullName evidence="4">PepSY-associated transmembrane protein</fullName>
    </recommendedName>
</protein>
<comment type="caution">
    <text evidence="2">The sequence shown here is derived from an EMBL/GenBank/DDBJ whole genome shotgun (WGS) entry which is preliminary data.</text>
</comment>
<reference evidence="2 3" key="1">
    <citation type="submission" date="2018-04" db="EMBL/GenBank/DDBJ databases">
        <title>Genomic Encyclopedia of Type Strains, Phase IV (KMG-IV): sequencing the most valuable type-strain genomes for metagenomic binning, comparative biology and taxonomic classification.</title>
        <authorList>
            <person name="Goeker M."/>
        </authorList>
    </citation>
    <scope>NUCLEOTIDE SEQUENCE [LARGE SCALE GENOMIC DNA]</scope>
    <source>
        <strain evidence="2 3">DSM 10065</strain>
    </source>
</reference>
<evidence type="ECO:0000313" key="3">
    <source>
        <dbReference type="Proteomes" id="UP000246145"/>
    </source>
</evidence>
<dbReference type="PANTHER" id="PTHR40115:SF1">
    <property type="entry name" value="INNER MEMBRANE PROTEIN WITH PEPSY TM HELIX"/>
    <property type="match status" value="1"/>
</dbReference>
<dbReference type="PANTHER" id="PTHR40115">
    <property type="entry name" value="INNER MEMBRANE PROTEIN WITH PEPSY TM HELIX"/>
    <property type="match status" value="1"/>
</dbReference>
<dbReference type="AlphaFoldDB" id="A0A2U1CNQ3"/>
<evidence type="ECO:0000256" key="1">
    <source>
        <dbReference type="SAM" id="Phobius"/>
    </source>
</evidence>